<dbReference type="AlphaFoldDB" id="A0A8J2KQS7"/>
<feature type="non-terminal residue" evidence="2">
    <location>
        <position position="108"/>
    </location>
</feature>
<dbReference type="Proteomes" id="UP000708208">
    <property type="component" value="Unassembled WGS sequence"/>
</dbReference>
<sequence>MSPHYWLRQYEYLYFPEDQFYPELDSHSDLLRRVNRGYVQDRGIVPVRFAPEEDTTEWPSNCKNLSDTVPIAAEQPRCVQGPLDPWISDAIHPGSSGRNPLNGHPSTV</sequence>
<name>A0A8J2KQS7_9HEXA</name>
<evidence type="ECO:0000313" key="3">
    <source>
        <dbReference type="Proteomes" id="UP000708208"/>
    </source>
</evidence>
<gene>
    <name evidence="2" type="ORF">AFUS01_LOCUS28506</name>
</gene>
<protein>
    <submittedName>
        <fullName evidence="2">Uncharacterized protein</fullName>
    </submittedName>
</protein>
<keyword evidence="3" id="KW-1185">Reference proteome</keyword>
<feature type="compositionally biased region" description="Polar residues" evidence="1">
    <location>
        <begin position="96"/>
        <end position="108"/>
    </location>
</feature>
<comment type="caution">
    <text evidence="2">The sequence shown here is derived from an EMBL/GenBank/DDBJ whole genome shotgun (WGS) entry which is preliminary data.</text>
</comment>
<reference evidence="2" key="1">
    <citation type="submission" date="2021-06" db="EMBL/GenBank/DDBJ databases">
        <authorList>
            <person name="Hodson N. C."/>
            <person name="Mongue J. A."/>
            <person name="Jaron S. K."/>
        </authorList>
    </citation>
    <scope>NUCLEOTIDE SEQUENCE</scope>
</reference>
<feature type="region of interest" description="Disordered" evidence="1">
    <location>
        <begin position="88"/>
        <end position="108"/>
    </location>
</feature>
<evidence type="ECO:0000313" key="2">
    <source>
        <dbReference type="EMBL" id="CAG7817971.1"/>
    </source>
</evidence>
<organism evidence="2 3">
    <name type="scientific">Allacma fusca</name>
    <dbReference type="NCBI Taxonomy" id="39272"/>
    <lineage>
        <taxon>Eukaryota</taxon>
        <taxon>Metazoa</taxon>
        <taxon>Ecdysozoa</taxon>
        <taxon>Arthropoda</taxon>
        <taxon>Hexapoda</taxon>
        <taxon>Collembola</taxon>
        <taxon>Symphypleona</taxon>
        <taxon>Sminthuridae</taxon>
        <taxon>Allacma</taxon>
    </lineage>
</organism>
<dbReference type="EMBL" id="CAJVCH010408235">
    <property type="protein sequence ID" value="CAG7817971.1"/>
    <property type="molecule type" value="Genomic_DNA"/>
</dbReference>
<proteinExistence type="predicted"/>
<accession>A0A8J2KQS7</accession>
<evidence type="ECO:0000256" key="1">
    <source>
        <dbReference type="SAM" id="MobiDB-lite"/>
    </source>
</evidence>